<dbReference type="AlphaFoldDB" id="A0A1B2DKR8"/>
<reference evidence="2" key="1">
    <citation type="submission" date="2016-08" db="EMBL/GenBank/DDBJ databases">
        <title>Complete Genome Seqeunce of Paenibacillus sp. BIHB 4019 from tea rhizoplane.</title>
        <authorList>
            <person name="Thakur R."/>
            <person name="Swarnkar M.K."/>
            <person name="Gulati A."/>
        </authorList>
    </citation>
    <scope>NUCLEOTIDE SEQUENCE [LARGE SCALE GENOMIC DNA]</scope>
    <source>
        <strain evidence="2">BIHB4019</strain>
    </source>
</reference>
<feature type="domain" description="Transglycosylase SLT" evidence="1">
    <location>
        <begin position="48"/>
        <end position="156"/>
    </location>
</feature>
<dbReference type="Gene3D" id="1.10.530.10">
    <property type="match status" value="1"/>
</dbReference>
<name>A0A1B2DKR8_9BACL</name>
<sequence>MLRAKRRKVARRRLFLLLFIIIVVIIVAQPAWMLKKLYPIDYKADIRASAISYQVDPHLVAAIIKAETNFQTGKVSKKGALGLMQIMPTTAKWIVEKAGFEQVTEETLRNRADVSIELGVWYLASLHKQFDENNIVVIAAYNAGPGKVRQWLDSGEWDGTFDDAAKIPYKETRDYVQKVVKYYNKYKDLYPELEP</sequence>
<protein>
    <submittedName>
        <fullName evidence="2">Lytic transglycosylase</fullName>
    </submittedName>
</protein>
<dbReference type="InterPro" id="IPR023346">
    <property type="entry name" value="Lysozyme-like_dom_sf"/>
</dbReference>
<dbReference type="PANTHER" id="PTHR37423">
    <property type="entry name" value="SOLUBLE LYTIC MUREIN TRANSGLYCOSYLASE-RELATED"/>
    <property type="match status" value="1"/>
</dbReference>
<organism evidence="2">
    <name type="scientific">Paenibacillus sp. BIHB 4019</name>
    <dbReference type="NCBI Taxonomy" id="1870819"/>
    <lineage>
        <taxon>Bacteria</taxon>
        <taxon>Bacillati</taxon>
        <taxon>Bacillota</taxon>
        <taxon>Bacilli</taxon>
        <taxon>Bacillales</taxon>
        <taxon>Paenibacillaceae</taxon>
        <taxon>Paenibacillus</taxon>
    </lineage>
</organism>
<evidence type="ECO:0000313" key="2">
    <source>
        <dbReference type="EMBL" id="ANY68299.1"/>
    </source>
</evidence>
<proteinExistence type="predicted"/>
<dbReference type="EMBL" id="CP016808">
    <property type="protein sequence ID" value="ANY68299.1"/>
    <property type="molecule type" value="Genomic_DNA"/>
</dbReference>
<dbReference type="Pfam" id="PF01464">
    <property type="entry name" value="SLT"/>
    <property type="match status" value="1"/>
</dbReference>
<dbReference type="CDD" id="cd16896">
    <property type="entry name" value="LT_Slt70-like"/>
    <property type="match status" value="1"/>
</dbReference>
<dbReference type="InterPro" id="IPR008258">
    <property type="entry name" value="Transglycosylase_SLT_dom_1"/>
</dbReference>
<dbReference type="SUPFAM" id="SSF53955">
    <property type="entry name" value="Lysozyme-like"/>
    <property type="match status" value="1"/>
</dbReference>
<gene>
    <name evidence="2" type="ORF">BBD42_18825</name>
</gene>
<accession>A0A1B2DKR8</accession>
<dbReference type="PANTHER" id="PTHR37423:SF2">
    <property type="entry name" value="MEMBRANE-BOUND LYTIC MUREIN TRANSGLYCOSYLASE C"/>
    <property type="match status" value="1"/>
</dbReference>
<evidence type="ECO:0000259" key="1">
    <source>
        <dbReference type="Pfam" id="PF01464"/>
    </source>
</evidence>